<proteinExistence type="predicted"/>
<dbReference type="AlphaFoldDB" id="A0AAX3NX17"/>
<dbReference type="InterPro" id="IPR011122">
    <property type="entry name" value="WavE"/>
</dbReference>
<sequence length="334" mass="39057">MSKIKMISVVICGVRYNEFDLKYSVLKLREVISNVEVVLSTNDITLFNQYNGKMLFDKVVFVEDHGALPSLKFCNEKQSNNINRMISVALAGIQAANHNIIIRLRTDQILTHGRIVDFIDLVLKADVIENERLCGARSKIITSSLFSINPRYSERFPYHVGDMFQIGYKEDLIRYFSAPEFPFDYAVWYETRKHLPHSNFYEKQFRARYAVEQWLTLHYIFGSEDNFPIRVHNDCDSGIIEVMEKLIFQYFYIASPEDLGLRASKFEGSRLYYTTQCYSTKNSESYLRNGYIESKNAKGVSILYRLRDVNILSSIWRFLPAKIRIILKDKLFGR</sequence>
<reference evidence="1" key="1">
    <citation type="submission" date="2023-02" db="EMBL/GenBank/DDBJ databases">
        <title>The sequence of Aeromonas allosaccharophila K520.</title>
        <authorList>
            <person name="Luo X."/>
        </authorList>
    </citation>
    <scope>NUCLEOTIDE SEQUENCE</scope>
    <source>
        <strain evidence="1">K520</strain>
    </source>
</reference>
<protein>
    <submittedName>
        <fullName evidence="1">WavE lipopolysaccharide synthesis family protein</fullName>
    </submittedName>
</protein>
<accession>A0AAX3NX17</accession>
<dbReference type="RefSeq" id="WP_275057803.1">
    <property type="nucleotide sequence ID" value="NZ_CP118988.1"/>
</dbReference>
<gene>
    <name evidence="1" type="ORF">PYU98_07475</name>
</gene>
<evidence type="ECO:0000313" key="1">
    <source>
        <dbReference type="EMBL" id="WED78055.1"/>
    </source>
</evidence>
<dbReference type="Pfam" id="PF07507">
    <property type="entry name" value="WavE"/>
    <property type="match status" value="1"/>
</dbReference>
<name>A0AAX3NX17_9GAMM</name>
<dbReference type="Proteomes" id="UP001213721">
    <property type="component" value="Chromosome"/>
</dbReference>
<evidence type="ECO:0000313" key="2">
    <source>
        <dbReference type="Proteomes" id="UP001213721"/>
    </source>
</evidence>
<dbReference type="EMBL" id="CP118988">
    <property type="protein sequence ID" value="WED78055.1"/>
    <property type="molecule type" value="Genomic_DNA"/>
</dbReference>
<organism evidence="1 2">
    <name type="scientific">Aeromonas allosaccharophila</name>
    <dbReference type="NCBI Taxonomy" id="656"/>
    <lineage>
        <taxon>Bacteria</taxon>
        <taxon>Pseudomonadati</taxon>
        <taxon>Pseudomonadota</taxon>
        <taxon>Gammaproteobacteria</taxon>
        <taxon>Aeromonadales</taxon>
        <taxon>Aeromonadaceae</taxon>
        <taxon>Aeromonas</taxon>
    </lineage>
</organism>